<proteinExistence type="predicted"/>
<dbReference type="InterPro" id="IPR000801">
    <property type="entry name" value="Esterase-like"/>
</dbReference>
<organism evidence="1 2">
    <name type="scientific">Paenibacillus validus</name>
    <dbReference type="NCBI Taxonomy" id="44253"/>
    <lineage>
        <taxon>Bacteria</taxon>
        <taxon>Bacillati</taxon>
        <taxon>Bacillota</taxon>
        <taxon>Bacilli</taxon>
        <taxon>Bacillales</taxon>
        <taxon>Paenibacillaceae</taxon>
        <taxon>Paenibacillus</taxon>
    </lineage>
</organism>
<evidence type="ECO:0000313" key="1">
    <source>
        <dbReference type="EMBL" id="MUG69652.1"/>
    </source>
</evidence>
<keyword evidence="1" id="KW-0378">Hydrolase</keyword>
<dbReference type="Pfam" id="PF00756">
    <property type="entry name" value="Esterase"/>
    <property type="match status" value="1"/>
</dbReference>
<dbReference type="SUPFAM" id="SSF53474">
    <property type="entry name" value="alpha/beta-Hydrolases"/>
    <property type="match status" value="1"/>
</dbReference>
<dbReference type="GO" id="GO:0016787">
    <property type="term" value="F:hydrolase activity"/>
    <property type="evidence" value="ECO:0007669"/>
    <property type="project" value="UniProtKB-KW"/>
</dbReference>
<dbReference type="InterPro" id="IPR029058">
    <property type="entry name" value="AB_hydrolase_fold"/>
</dbReference>
<sequence length="270" mass="30275">MAVQPFSFFSAALFARKVCQVYVPDSYHLDEDRRYPVVYLLHGLHGDETSWTVKGNAEATLDALIASRELSESIVVMPNDGGYGHGTFYVNWYDGTGRFEDYILQDLIPTIDHEFRTIADRSKRAVCGLSMGGYGAFALALRNPDVFSAAASISGALVSVSLMTPQDLRSDTTPRIMGPMYGPYAKELDLHVLAGRRVKDEARPALHFNCGRSDFLFPANQAFKALLDQLGYPHEYMEFEGDHQWSYFSEHLTDALRFIEKALQVTEPAR</sequence>
<evidence type="ECO:0000313" key="2">
    <source>
        <dbReference type="Proteomes" id="UP000450917"/>
    </source>
</evidence>
<dbReference type="InterPro" id="IPR050583">
    <property type="entry name" value="Mycobacterial_A85_antigen"/>
</dbReference>
<dbReference type="Proteomes" id="UP000450917">
    <property type="component" value="Unassembled WGS sequence"/>
</dbReference>
<dbReference type="Gene3D" id="3.40.50.1820">
    <property type="entry name" value="alpha/beta hydrolase"/>
    <property type="match status" value="1"/>
</dbReference>
<protein>
    <submittedName>
        <fullName evidence="1">Alpha/beta fold hydrolase</fullName>
    </submittedName>
</protein>
<keyword evidence="2" id="KW-1185">Reference proteome</keyword>
<dbReference type="PANTHER" id="PTHR48098:SF1">
    <property type="entry name" value="DIACYLGLYCEROL ACYLTRANSFERASE_MYCOLYLTRANSFERASE AG85A"/>
    <property type="match status" value="1"/>
</dbReference>
<dbReference type="AlphaFoldDB" id="A0A7X3CQX3"/>
<dbReference type="EMBL" id="WNZX01000002">
    <property type="protein sequence ID" value="MUG69652.1"/>
    <property type="molecule type" value="Genomic_DNA"/>
</dbReference>
<reference evidence="1 2" key="1">
    <citation type="submission" date="2019-11" db="EMBL/GenBank/DDBJ databases">
        <title>Draft genome sequences of five Paenibacillus species of dairy origin.</title>
        <authorList>
            <person name="Olajide A.M."/>
            <person name="Chen S."/>
            <person name="Lapointe G."/>
        </authorList>
    </citation>
    <scope>NUCLEOTIDE SEQUENCE [LARGE SCALE GENOMIC DNA]</scope>
    <source>
        <strain evidence="1 2">2CS3</strain>
    </source>
</reference>
<dbReference type="RefSeq" id="WP_127605764.1">
    <property type="nucleotide sequence ID" value="NZ_JARTHJ010000236.1"/>
</dbReference>
<gene>
    <name evidence="1" type="ORF">GNP93_03060</name>
</gene>
<dbReference type="PANTHER" id="PTHR48098">
    <property type="entry name" value="ENTEROCHELIN ESTERASE-RELATED"/>
    <property type="match status" value="1"/>
</dbReference>
<accession>A0A7X3CQX3</accession>
<comment type="caution">
    <text evidence="1">The sequence shown here is derived from an EMBL/GenBank/DDBJ whole genome shotgun (WGS) entry which is preliminary data.</text>
</comment>
<name>A0A7X3CQX3_9BACL</name>